<dbReference type="HOGENOM" id="CLU_924034_0_0_5"/>
<keyword evidence="2" id="KW-1185">Reference proteome</keyword>
<dbReference type="RefSeq" id="WP_013300520.1">
    <property type="nucleotide sequence ID" value="NC_014414.1"/>
</dbReference>
<evidence type="ECO:0000313" key="2">
    <source>
        <dbReference type="Proteomes" id="UP000001302"/>
    </source>
</evidence>
<dbReference type="Gene3D" id="3.40.50.300">
    <property type="entry name" value="P-loop containing nucleotide triphosphate hydrolases"/>
    <property type="match status" value="1"/>
</dbReference>
<dbReference type="OrthoDB" id="1441538at2"/>
<evidence type="ECO:0000313" key="1">
    <source>
        <dbReference type="EMBL" id="ADM09546.1"/>
    </source>
</evidence>
<dbReference type="InterPro" id="IPR027417">
    <property type="entry name" value="P-loop_NTPase"/>
</dbReference>
<organism evidence="1 2">
    <name type="scientific">Parvularcula bermudensis (strain ATCC BAA-594 / HTCC2503 / KCTC 12087)</name>
    <dbReference type="NCBI Taxonomy" id="314260"/>
    <lineage>
        <taxon>Bacteria</taxon>
        <taxon>Pseudomonadati</taxon>
        <taxon>Pseudomonadota</taxon>
        <taxon>Alphaproteobacteria</taxon>
        <taxon>Parvularculales</taxon>
        <taxon>Parvularculaceae</taxon>
        <taxon>Parvularcula</taxon>
    </lineage>
</organism>
<dbReference type="KEGG" id="pbr:PB2503_07444"/>
<dbReference type="EMBL" id="CP002156">
    <property type="protein sequence ID" value="ADM09546.1"/>
    <property type="molecule type" value="Genomic_DNA"/>
</dbReference>
<proteinExistence type="predicted"/>
<gene>
    <name evidence="1" type="ordered locus">PB2503_07444</name>
</gene>
<evidence type="ECO:0008006" key="3">
    <source>
        <dbReference type="Google" id="ProtNLM"/>
    </source>
</evidence>
<reference evidence="2" key="1">
    <citation type="submission" date="2010-08" db="EMBL/GenBank/DDBJ databases">
        <title>Genome sequence of Parvularcula bermudensis HTCC2503.</title>
        <authorList>
            <person name="Kang D.-M."/>
            <person name="Oh H.-M."/>
            <person name="Cho J.-C."/>
        </authorList>
    </citation>
    <scope>NUCLEOTIDE SEQUENCE [LARGE SCALE GENOMIC DNA]</scope>
    <source>
        <strain evidence="2">ATCC BAA-594 / HTCC2503 / KCTC 12087</strain>
    </source>
</reference>
<dbReference type="Pfam" id="PF13469">
    <property type="entry name" value="Sulfotransfer_3"/>
    <property type="match status" value="1"/>
</dbReference>
<protein>
    <recommendedName>
        <fullName evidence="3">Sulfotransferase</fullName>
    </recommendedName>
</protein>
<sequence>MAFPPPLFILAPPRSFTSVVNGVIGQHPEIMGMPELNVFQAEMIEEFWTGRRPDGGARSPFWHIMRHDGILRAVAQLYAGEQTIDSIEMAKRWLTVRFDKSAGEVYRELCEKVSPRILLDKSPAYARRRDYLDRIIKAFPDARFIHLIRHPRDQCASILKADGGELIAFFMGAVAKTDGQYFIDPQTQWRDAHRVIIEFLLTLPRKQWMRIKGEDFMNDIEGGAIEICEWLGISTAPEALEAMRHPENSPFASIGPANARLGNDPNYLNSPALRPTKIKTSNYSDPLKWRPDGGGFEEDVKKLASYFGYQ</sequence>
<dbReference type="Proteomes" id="UP000001302">
    <property type="component" value="Chromosome"/>
</dbReference>
<accession>E0TFE5</accession>
<reference evidence="1 2" key="2">
    <citation type="journal article" date="2011" name="J. Bacteriol.">
        <title>Complete genome sequence of strain HTCC2503T of Parvularcula bermudensis, the type species of the order "Parvularculales" in the class Alphaproteobacteria.</title>
        <authorList>
            <person name="Oh H.M."/>
            <person name="Kang I."/>
            <person name="Vergin K.L."/>
            <person name="Kang D."/>
            <person name="Rhee K.H."/>
            <person name="Giovannoni S.J."/>
            <person name="Cho J.C."/>
        </authorList>
    </citation>
    <scope>NUCLEOTIDE SEQUENCE [LARGE SCALE GENOMIC DNA]</scope>
    <source>
        <strain evidence="2">ATCC BAA-594 / HTCC2503 / KCTC 12087</strain>
    </source>
</reference>
<dbReference type="SUPFAM" id="SSF52540">
    <property type="entry name" value="P-loop containing nucleoside triphosphate hydrolases"/>
    <property type="match status" value="1"/>
</dbReference>
<name>E0TFE5_PARBH</name>
<dbReference type="AlphaFoldDB" id="E0TFE5"/>
<dbReference type="eggNOG" id="COG1502">
    <property type="taxonomic scope" value="Bacteria"/>
</dbReference>
<dbReference type="STRING" id="314260.PB2503_07444"/>